<dbReference type="Gene3D" id="1.10.1220.10">
    <property type="entry name" value="Met repressor-like"/>
    <property type="match status" value="1"/>
</dbReference>
<sequence length="56" mass="6236">MSNVLYTGPKNSALTLRLPEQMKKELKARADNDGLSINSAIVQRLAHSLRKEKAND</sequence>
<dbReference type="SUPFAM" id="SSF47598">
    <property type="entry name" value="Ribbon-helix-helix"/>
    <property type="match status" value="1"/>
</dbReference>
<dbReference type="InterPro" id="IPR013321">
    <property type="entry name" value="Arc_rbn_hlx_hlx"/>
</dbReference>
<name>A0ABY8G7S6_9GAMM</name>
<keyword evidence="2" id="KW-0238">DNA-binding</keyword>
<dbReference type="RefSeq" id="WP_125259458.1">
    <property type="nucleotide sequence ID" value="NZ_CP114280.1"/>
</dbReference>
<dbReference type="GO" id="GO:0003677">
    <property type="term" value="F:DNA binding"/>
    <property type="evidence" value="ECO:0007669"/>
    <property type="project" value="UniProtKB-KW"/>
</dbReference>
<evidence type="ECO:0000313" key="3">
    <source>
        <dbReference type="Proteomes" id="UP001219630"/>
    </source>
</evidence>
<dbReference type="InterPro" id="IPR005569">
    <property type="entry name" value="Arc_DNA-bd_dom"/>
</dbReference>
<evidence type="ECO:0000313" key="2">
    <source>
        <dbReference type="EMBL" id="WFN56018.1"/>
    </source>
</evidence>
<dbReference type="Proteomes" id="UP001219630">
    <property type="component" value="Chromosome"/>
</dbReference>
<evidence type="ECO:0000259" key="1">
    <source>
        <dbReference type="Pfam" id="PF03869"/>
    </source>
</evidence>
<gene>
    <name evidence="2" type="ORF">O1Q98_01430</name>
</gene>
<dbReference type="InterPro" id="IPR010985">
    <property type="entry name" value="Ribbon_hlx_hlx"/>
</dbReference>
<accession>A0ABY8G7S6</accession>
<organism evidence="2 3">
    <name type="scientific">Dickeya lacustris</name>
    <dbReference type="NCBI Taxonomy" id="2259638"/>
    <lineage>
        <taxon>Bacteria</taxon>
        <taxon>Pseudomonadati</taxon>
        <taxon>Pseudomonadota</taxon>
        <taxon>Gammaproteobacteria</taxon>
        <taxon>Enterobacterales</taxon>
        <taxon>Pectobacteriaceae</taxon>
        <taxon>Dickeya</taxon>
    </lineage>
</organism>
<protein>
    <submittedName>
        <fullName evidence="2">Arc family DNA-binding protein</fullName>
    </submittedName>
</protein>
<proteinExistence type="predicted"/>
<reference evidence="2 3" key="1">
    <citation type="submission" date="2022-12" db="EMBL/GenBank/DDBJ databases">
        <title>Complete genome sequencing of Dickeya lacustris type strain LMG30899.</title>
        <authorList>
            <person name="Dobhal S."/>
            <person name="Arizala D."/>
            <person name="Arif M."/>
        </authorList>
    </citation>
    <scope>NUCLEOTIDE SEQUENCE [LARGE SCALE GENOMIC DNA]</scope>
    <source>
        <strain evidence="2 3">LMG30899</strain>
    </source>
</reference>
<keyword evidence="3" id="KW-1185">Reference proteome</keyword>
<dbReference type="Pfam" id="PF03869">
    <property type="entry name" value="Arc"/>
    <property type="match status" value="1"/>
</dbReference>
<feature type="domain" description="Arc-like DNA binding" evidence="1">
    <location>
        <begin position="15"/>
        <end position="53"/>
    </location>
</feature>
<dbReference type="EMBL" id="CP114280">
    <property type="protein sequence ID" value="WFN56018.1"/>
    <property type="molecule type" value="Genomic_DNA"/>
</dbReference>